<reference evidence="4" key="1">
    <citation type="journal article" date="2019" name="Int. J. Syst. Evol. Microbiol.">
        <title>The Global Catalogue of Microorganisms (GCM) 10K type strain sequencing project: providing services to taxonomists for standard genome sequencing and annotation.</title>
        <authorList>
            <consortium name="The Broad Institute Genomics Platform"/>
            <consortium name="The Broad Institute Genome Sequencing Center for Infectious Disease"/>
            <person name="Wu L."/>
            <person name="Ma J."/>
        </authorList>
    </citation>
    <scope>NUCLEOTIDE SEQUENCE [LARGE SCALE GENOMIC DNA]</scope>
    <source>
        <strain evidence="4">PCU 266</strain>
    </source>
</reference>
<evidence type="ECO:0000313" key="3">
    <source>
        <dbReference type="EMBL" id="MFC5151045.1"/>
    </source>
</evidence>
<feature type="compositionally biased region" description="Acidic residues" evidence="1">
    <location>
        <begin position="129"/>
        <end position="140"/>
    </location>
</feature>
<evidence type="ECO:0000256" key="1">
    <source>
        <dbReference type="SAM" id="MobiDB-lite"/>
    </source>
</evidence>
<comment type="caution">
    <text evidence="3">The sequence shown here is derived from an EMBL/GenBank/DDBJ whole genome shotgun (WGS) entry which is preliminary data.</text>
</comment>
<feature type="compositionally biased region" description="Acidic residues" evidence="1">
    <location>
        <begin position="151"/>
        <end position="164"/>
    </location>
</feature>
<keyword evidence="4" id="KW-1185">Reference proteome</keyword>
<sequence length="164" mass="16636">MTPRKSHVAMTMVCALAGAGLLAGHGWAEGPGRPLDLGPTIVVHPKEGPLPSATARRKATPSPMSPSLPSPSRVRTVPASPSATVSASSAGRPPTKSAKPVNPASRQSGGRPVRTLPPPHSSDRIPVPEIDEEEDEEENADGGGGGSGEISGDDGDDGDEDDES</sequence>
<evidence type="ECO:0008006" key="5">
    <source>
        <dbReference type="Google" id="ProtNLM"/>
    </source>
</evidence>
<feature type="signal peptide" evidence="2">
    <location>
        <begin position="1"/>
        <end position="28"/>
    </location>
</feature>
<dbReference type="Proteomes" id="UP001596160">
    <property type="component" value="Unassembled WGS sequence"/>
</dbReference>
<name>A0ABW0AB90_9ACTN</name>
<evidence type="ECO:0000256" key="2">
    <source>
        <dbReference type="SAM" id="SignalP"/>
    </source>
</evidence>
<accession>A0ABW0AB90</accession>
<feature type="chain" id="PRO_5047342930" description="Small secreted hydrophilic protein" evidence="2">
    <location>
        <begin position="29"/>
        <end position="164"/>
    </location>
</feature>
<gene>
    <name evidence="3" type="ORF">ACFPRH_04790</name>
</gene>
<evidence type="ECO:0000313" key="4">
    <source>
        <dbReference type="Proteomes" id="UP001596160"/>
    </source>
</evidence>
<keyword evidence="2" id="KW-0732">Signal</keyword>
<protein>
    <recommendedName>
        <fullName evidence="5">Small secreted hydrophilic protein</fullName>
    </recommendedName>
</protein>
<proteinExistence type="predicted"/>
<feature type="compositionally biased region" description="Low complexity" evidence="1">
    <location>
        <begin position="70"/>
        <end position="90"/>
    </location>
</feature>
<organism evidence="3 4">
    <name type="scientific">Streptomyces amakusaensis</name>
    <dbReference type="NCBI Taxonomy" id="67271"/>
    <lineage>
        <taxon>Bacteria</taxon>
        <taxon>Bacillati</taxon>
        <taxon>Actinomycetota</taxon>
        <taxon>Actinomycetes</taxon>
        <taxon>Kitasatosporales</taxon>
        <taxon>Streptomycetaceae</taxon>
        <taxon>Streptomyces</taxon>
    </lineage>
</organism>
<dbReference type="RefSeq" id="WP_344473669.1">
    <property type="nucleotide sequence ID" value="NZ_BAAASB010000003.1"/>
</dbReference>
<feature type="region of interest" description="Disordered" evidence="1">
    <location>
        <begin position="25"/>
        <end position="164"/>
    </location>
</feature>
<dbReference type="EMBL" id="JBHSKP010000002">
    <property type="protein sequence ID" value="MFC5151045.1"/>
    <property type="molecule type" value="Genomic_DNA"/>
</dbReference>